<dbReference type="GeneID" id="68109848"/>
<dbReference type="Pfam" id="PF00806">
    <property type="entry name" value="PUF"/>
    <property type="match status" value="1"/>
</dbReference>
<dbReference type="VEuPathDB" id="AmoebaDB:NfTy_057720"/>
<dbReference type="Gene3D" id="1.25.10.10">
    <property type="entry name" value="Leucine-rich Repeat Variant"/>
    <property type="match status" value="2"/>
</dbReference>
<dbReference type="AlphaFoldDB" id="A0A6A5BXN9"/>
<dbReference type="InterPro" id="IPR033133">
    <property type="entry name" value="PUM-HD"/>
</dbReference>
<gene>
    <name evidence="5" type="ORF">FDP41_002630</name>
</gene>
<dbReference type="PROSITE" id="PS50303">
    <property type="entry name" value="PUM_HD"/>
    <property type="match status" value="1"/>
</dbReference>
<dbReference type="RefSeq" id="XP_044562828.1">
    <property type="nucleotide sequence ID" value="XM_044705846.1"/>
</dbReference>
<dbReference type="SMART" id="SM00025">
    <property type="entry name" value="Pumilio"/>
    <property type="match status" value="8"/>
</dbReference>
<dbReference type="Proteomes" id="UP000444721">
    <property type="component" value="Unassembled WGS sequence"/>
</dbReference>
<feature type="compositionally biased region" description="Polar residues" evidence="3">
    <location>
        <begin position="118"/>
        <end position="138"/>
    </location>
</feature>
<dbReference type="InterPro" id="IPR011989">
    <property type="entry name" value="ARM-like"/>
</dbReference>
<keyword evidence="6" id="KW-1185">Reference proteome</keyword>
<proteinExistence type="predicted"/>
<dbReference type="VEuPathDB" id="AmoebaDB:NF0078490"/>
<evidence type="ECO:0000256" key="1">
    <source>
        <dbReference type="ARBA" id="ARBA00022737"/>
    </source>
</evidence>
<feature type="region of interest" description="Disordered" evidence="3">
    <location>
        <begin position="118"/>
        <end position="167"/>
    </location>
</feature>
<evidence type="ECO:0000256" key="3">
    <source>
        <dbReference type="SAM" id="MobiDB-lite"/>
    </source>
</evidence>
<evidence type="ECO:0000259" key="4">
    <source>
        <dbReference type="PROSITE" id="PS50303"/>
    </source>
</evidence>
<dbReference type="PROSITE" id="PS50302">
    <property type="entry name" value="PUM"/>
    <property type="match status" value="1"/>
</dbReference>
<reference evidence="5 6" key="1">
    <citation type="journal article" date="2019" name="Sci. Rep.">
        <title>Nanopore sequencing improves the draft genome of the human pathogenic amoeba Naegleria fowleri.</title>
        <authorList>
            <person name="Liechti N."/>
            <person name="Schurch N."/>
            <person name="Bruggmann R."/>
            <person name="Wittwer M."/>
        </authorList>
    </citation>
    <scope>NUCLEOTIDE SEQUENCE [LARGE SCALE GENOMIC DNA]</scope>
    <source>
        <strain evidence="5 6">ATCC 30894</strain>
    </source>
</reference>
<organism evidence="5 6">
    <name type="scientific">Naegleria fowleri</name>
    <name type="common">Brain eating amoeba</name>
    <dbReference type="NCBI Taxonomy" id="5763"/>
    <lineage>
        <taxon>Eukaryota</taxon>
        <taxon>Discoba</taxon>
        <taxon>Heterolobosea</taxon>
        <taxon>Tetramitia</taxon>
        <taxon>Eutetramitia</taxon>
        <taxon>Vahlkampfiidae</taxon>
        <taxon>Naegleria</taxon>
    </lineage>
</organism>
<dbReference type="SUPFAM" id="SSF48371">
    <property type="entry name" value="ARM repeat"/>
    <property type="match status" value="2"/>
</dbReference>
<feature type="repeat" description="Pumilio" evidence="2">
    <location>
        <begin position="354"/>
        <end position="390"/>
    </location>
</feature>
<feature type="domain" description="PUM-HD" evidence="4">
    <location>
        <begin position="294"/>
        <end position="736"/>
    </location>
</feature>
<dbReference type="OrthoDB" id="10458543at2759"/>
<dbReference type="GO" id="GO:0003729">
    <property type="term" value="F:mRNA binding"/>
    <property type="evidence" value="ECO:0007669"/>
    <property type="project" value="TreeGrafter"/>
</dbReference>
<dbReference type="VEuPathDB" id="AmoebaDB:FDP41_002630"/>
<evidence type="ECO:0000313" key="6">
    <source>
        <dbReference type="Proteomes" id="UP000444721"/>
    </source>
</evidence>
<dbReference type="InterPro" id="IPR016024">
    <property type="entry name" value="ARM-type_fold"/>
</dbReference>
<keyword evidence="1" id="KW-0677">Repeat</keyword>
<evidence type="ECO:0000256" key="2">
    <source>
        <dbReference type="PROSITE-ProRule" id="PRU00317"/>
    </source>
</evidence>
<sequence>MKAHTRSFHVGGRIAKFDGMQIGFNKLLQQQQQYSRRFFSSEHRILSEKHLYGSWASSSHLSFMNVQRHSSSSFMPCFFSQQPCSLSSVPKVLENNNNFKNGIGPGFSSSYGMKSFSTSLNHPLNSPQDPQTNASVPNTTSITASFTSSSPNHDSEQESKTHFSNQHQKHNKMAKFISKDQYNHVLLSQLFNVDNQSHRENLLSRTKHLLLNKIDAQASTHEIFRALDVFTKQDIKEIIQFLDEKDLLIPFFKKQFSHMVLMKIFNCAGPEEKSFLIDRCLFSQNVMEMCTGQFSSATVNAFIPGFNLSEMTRFLQILKGISILDLTKSGGGTVILETVLNQLQDPSLKEEYFSMVEPYYSELMTEQHGNYLVQNCISHMTKEQRLRFIELLSKDLKNLCQTSEGAIATRHFLKTSPNYLVRHFFTNIVIPDVGIFANNKFSNFIIEENFSKLYQSERKQVLQGVSAHLVEISKTAHGSMFLKKLFQLADRSDELMVFSKAVKNNLLELSKSTTSSYFVVDDLFTHVLKLGHSRREILNAMISHFLSLIQYTYGSLFMQLMFKSEDVERSELEVLVHIMSNHFDRMLTDAKSAALLRVAIENGFAETFFLKMKGKTFELAQQVHSSYVVVACLQNCNRSTVVQMLRELLLDPSLPNSAVEGEQQVDQSVPLSKERVLTLCRHKSGSFVMLDVFKVIEKYASKEDEEQLLVKLASILVESERSILNYRLLSTAKEILSKHSSSPNSSNLRVRSRSFHEVLAVSAIETQRDFTGI</sequence>
<dbReference type="PANTHER" id="PTHR12537">
    <property type="entry name" value="RNA BINDING PROTEIN PUMILIO-RELATED"/>
    <property type="match status" value="1"/>
</dbReference>
<comment type="caution">
    <text evidence="5">The sequence shown here is derived from an EMBL/GenBank/DDBJ whole genome shotgun (WGS) entry which is preliminary data.</text>
</comment>
<protein>
    <recommendedName>
        <fullName evidence="4">PUM-HD domain-containing protein</fullName>
    </recommendedName>
</protein>
<feature type="compositionally biased region" description="Low complexity" evidence="3">
    <location>
        <begin position="139"/>
        <end position="150"/>
    </location>
</feature>
<dbReference type="EMBL" id="VFQX01000030">
    <property type="protein sequence ID" value="KAF0978115.1"/>
    <property type="molecule type" value="Genomic_DNA"/>
</dbReference>
<dbReference type="GO" id="GO:0005737">
    <property type="term" value="C:cytoplasm"/>
    <property type="evidence" value="ECO:0007669"/>
    <property type="project" value="TreeGrafter"/>
</dbReference>
<evidence type="ECO:0000313" key="5">
    <source>
        <dbReference type="EMBL" id="KAF0978115.1"/>
    </source>
</evidence>
<dbReference type="InterPro" id="IPR001313">
    <property type="entry name" value="Pumilio_RNA-bd_rpt"/>
</dbReference>
<name>A0A6A5BXN9_NAEFO</name>
<dbReference type="Pfam" id="PF22493">
    <property type="entry name" value="PUF_NOP9"/>
    <property type="match status" value="1"/>
</dbReference>
<accession>A0A6A5BXN9</accession>
<dbReference type="GO" id="GO:0010608">
    <property type="term" value="P:post-transcriptional regulation of gene expression"/>
    <property type="evidence" value="ECO:0007669"/>
    <property type="project" value="TreeGrafter"/>
</dbReference>